<dbReference type="InterPro" id="IPR032675">
    <property type="entry name" value="LRR_dom_sf"/>
</dbReference>
<dbReference type="SUPFAM" id="SSF52058">
    <property type="entry name" value="L domain-like"/>
    <property type="match status" value="1"/>
</dbReference>
<dbReference type="OrthoDB" id="676979at2759"/>
<feature type="signal peptide" evidence="1">
    <location>
        <begin position="1"/>
        <end position="20"/>
    </location>
</feature>
<keyword evidence="1" id="KW-0732">Signal</keyword>
<dbReference type="Ensembl" id="ENSMGAT00000022382.1">
    <property type="protein sequence ID" value="ENSMGAP00000032689.1"/>
    <property type="gene ID" value="ENSMGAG00000004549.3"/>
</dbReference>
<dbReference type="GeneTree" id="ENSGT00940000161183"/>
<name>A0A803YLP1_MELGA</name>
<reference evidence="2" key="2">
    <citation type="submission" date="2025-08" db="UniProtKB">
        <authorList>
            <consortium name="Ensembl"/>
        </authorList>
    </citation>
    <scope>IDENTIFICATION</scope>
</reference>
<reference evidence="2 3" key="1">
    <citation type="journal article" date="2010" name="PLoS Biol.">
        <title>Multi-platform next-generation sequencing of the domestic turkey (Meleagris gallopavo): genome assembly and analysis.</title>
        <authorList>
            <person name="Dalloul R.A."/>
            <person name="Long J.A."/>
            <person name="Zimin A.V."/>
            <person name="Aslam L."/>
            <person name="Beal K."/>
            <person name="Blomberg L.A."/>
            <person name="Bouffard P."/>
            <person name="Burt D.W."/>
            <person name="Crasta O."/>
            <person name="Crooijmans R.P."/>
            <person name="Cooper K."/>
            <person name="Coulombe R.A."/>
            <person name="De S."/>
            <person name="Delany M.E."/>
            <person name="Dodgson J.B."/>
            <person name="Dong J.J."/>
            <person name="Evans C."/>
            <person name="Frederickson K.M."/>
            <person name="Flicek P."/>
            <person name="Florea L."/>
            <person name="Folkerts O."/>
            <person name="Groenen M.A."/>
            <person name="Harkins T.T."/>
            <person name="Herrero J."/>
            <person name="Hoffmann S."/>
            <person name="Megens H.J."/>
            <person name="Jiang A."/>
            <person name="de Jong P."/>
            <person name="Kaiser P."/>
            <person name="Kim H."/>
            <person name="Kim K.W."/>
            <person name="Kim S."/>
            <person name="Langenberger D."/>
            <person name="Lee M.K."/>
            <person name="Lee T."/>
            <person name="Mane S."/>
            <person name="Marcais G."/>
            <person name="Marz M."/>
            <person name="McElroy A.P."/>
            <person name="Modise T."/>
            <person name="Nefedov M."/>
            <person name="Notredame C."/>
            <person name="Paton I.R."/>
            <person name="Payne W.S."/>
            <person name="Pertea G."/>
            <person name="Prickett D."/>
            <person name="Puiu D."/>
            <person name="Qioa D."/>
            <person name="Raineri E."/>
            <person name="Ruffier M."/>
            <person name="Salzberg S.L."/>
            <person name="Schatz M.C."/>
            <person name="Scheuring C."/>
            <person name="Schmidt C.J."/>
            <person name="Schroeder S."/>
            <person name="Searle S.M."/>
            <person name="Smith E.J."/>
            <person name="Smith J."/>
            <person name="Sonstegard T.S."/>
            <person name="Stadler P.F."/>
            <person name="Tafer H."/>
            <person name="Tu Z.J."/>
            <person name="Van Tassell C.P."/>
            <person name="Vilella A.J."/>
            <person name="Williams K.P."/>
            <person name="Yorke J.A."/>
            <person name="Zhang L."/>
            <person name="Zhang H.B."/>
            <person name="Zhang X."/>
            <person name="Zhang Y."/>
            <person name="Reed K.M."/>
        </authorList>
    </citation>
    <scope>NUCLEOTIDE SEQUENCE [LARGE SCALE GENOMIC DNA]</scope>
</reference>
<protein>
    <submittedName>
        <fullName evidence="2">CD180 molecule</fullName>
    </submittedName>
</protein>
<dbReference type="Bgee" id="ENSMGAG00000004549">
    <property type="expression patterns" value="Expressed in liver and 5 other cell types or tissues"/>
</dbReference>
<dbReference type="Proteomes" id="UP000001645">
    <property type="component" value="Chromosome Z"/>
</dbReference>
<dbReference type="Gene3D" id="3.80.10.10">
    <property type="entry name" value="Ribonuclease Inhibitor"/>
    <property type="match status" value="1"/>
</dbReference>
<sequence length="103" mass="11022">MVCSSCLLIAAVLAFASCRASHMVDATCSEITTNKSYSCEGLGLREIPGSLPVTTEILDFSFNMLPSLQNSTFSGLESLLYLDLTRLISLSNIQVSPPVTVIC</sequence>
<keyword evidence="3" id="KW-1185">Reference proteome</keyword>
<evidence type="ECO:0000313" key="2">
    <source>
        <dbReference type="Ensembl" id="ENSMGAP00000032689.1"/>
    </source>
</evidence>
<proteinExistence type="predicted"/>
<reference evidence="2" key="3">
    <citation type="submission" date="2025-09" db="UniProtKB">
        <authorList>
            <consortium name="Ensembl"/>
        </authorList>
    </citation>
    <scope>IDENTIFICATION</scope>
</reference>
<gene>
    <name evidence="2" type="primary">CD180</name>
</gene>
<dbReference type="AlphaFoldDB" id="A0A803YLP1"/>
<evidence type="ECO:0000313" key="3">
    <source>
        <dbReference type="Proteomes" id="UP000001645"/>
    </source>
</evidence>
<feature type="chain" id="PRO_5032853251" evidence="1">
    <location>
        <begin position="21"/>
        <end position="103"/>
    </location>
</feature>
<organism evidence="2 3">
    <name type="scientific">Meleagris gallopavo</name>
    <name type="common">Wild turkey</name>
    <dbReference type="NCBI Taxonomy" id="9103"/>
    <lineage>
        <taxon>Eukaryota</taxon>
        <taxon>Metazoa</taxon>
        <taxon>Chordata</taxon>
        <taxon>Craniata</taxon>
        <taxon>Vertebrata</taxon>
        <taxon>Euteleostomi</taxon>
        <taxon>Archelosauria</taxon>
        <taxon>Archosauria</taxon>
        <taxon>Dinosauria</taxon>
        <taxon>Saurischia</taxon>
        <taxon>Theropoda</taxon>
        <taxon>Coelurosauria</taxon>
        <taxon>Aves</taxon>
        <taxon>Neognathae</taxon>
        <taxon>Galloanserae</taxon>
        <taxon>Galliformes</taxon>
        <taxon>Phasianidae</taxon>
        <taxon>Meleagridinae</taxon>
        <taxon>Meleagris</taxon>
    </lineage>
</organism>
<evidence type="ECO:0000256" key="1">
    <source>
        <dbReference type="SAM" id="SignalP"/>
    </source>
</evidence>
<accession>A0A803YLP1</accession>